<comment type="caution">
    <text evidence="2">The sequence shown here is derived from an EMBL/GenBank/DDBJ whole genome shotgun (WGS) entry which is preliminary data.</text>
</comment>
<proteinExistence type="predicted"/>
<dbReference type="EMBL" id="JARBDR010000640">
    <property type="protein sequence ID" value="KAJ8310149.1"/>
    <property type="molecule type" value="Genomic_DNA"/>
</dbReference>
<organism evidence="2 3">
    <name type="scientific">Tegillarca granosa</name>
    <name type="common">Malaysian cockle</name>
    <name type="synonym">Anadara granosa</name>
    <dbReference type="NCBI Taxonomy" id="220873"/>
    <lineage>
        <taxon>Eukaryota</taxon>
        <taxon>Metazoa</taxon>
        <taxon>Spiralia</taxon>
        <taxon>Lophotrochozoa</taxon>
        <taxon>Mollusca</taxon>
        <taxon>Bivalvia</taxon>
        <taxon>Autobranchia</taxon>
        <taxon>Pteriomorphia</taxon>
        <taxon>Arcoida</taxon>
        <taxon>Arcoidea</taxon>
        <taxon>Arcidae</taxon>
        <taxon>Tegillarca</taxon>
    </lineage>
</organism>
<keyword evidence="1" id="KW-0812">Transmembrane</keyword>
<evidence type="ECO:0000313" key="3">
    <source>
        <dbReference type="Proteomes" id="UP001217089"/>
    </source>
</evidence>
<feature type="transmembrane region" description="Helical" evidence="1">
    <location>
        <begin position="180"/>
        <end position="201"/>
    </location>
</feature>
<evidence type="ECO:0000256" key="1">
    <source>
        <dbReference type="SAM" id="Phobius"/>
    </source>
</evidence>
<keyword evidence="3" id="KW-1185">Reference proteome</keyword>
<feature type="transmembrane region" description="Helical" evidence="1">
    <location>
        <begin position="118"/>
        <end position="138"/>
    </location>
</feature>
<feature type="transmembrane region" description="Helical" evidence="1">
    <location>
        <begin position="325"/>
        <end position="343"/>
    </location>
</feature>
<feature type="transmembrane region" description="Helical" evidence="1">
    <location>
        <begin position="287"/>
        <end position="305"/>
    </location>
</feature>
<accession>A0ABQ9EYB0</accession>
<feature type="transmembrane region" description="Helical" evidence="1">
    <location>
        <begin position="6"/>
        <end position="34"/>
    </location>
</feature>
<reference evidence="2 3" key="1">
    <citation type="submission" date="2022-12" db="EMBL/GenBank/DDBJ databases">
        <title>Chromosome-level genome of Tegillarca granosa.</title>
        <authorList>
            <person name="Kim J."/>
        </authorList>
    </citation>
    <scope>NUCLEOTIDE SEQUENCE [LARGE SCALE GENOMIC DNA]</scope>
    <source>
        <strain evidence="2">Teg-2019</strain>
        <tissue evidence="2">Adductor muscle</tissue>
    </source>
</reference>
<name>A0ABQ9EYB0_TEGGR</name>
<sequence>MTDSDLYYIFILQLVICLMVPDILTLMLSLWQMVVYRRIRQHDYLPENSKDNDRALDSIITHICLEFLQCNAMYIFAFTVFPVLTPLEFCGFSAGFPVISCVAKLIKTKCDFSVKKTILYIIYAIIYVFGISITLFVIGYKTYILYGKSQLILTSICMLLFGLRWIPLQEKQQEKGISNFSNAISSLVRITTAVTLTIHFYPDAVSISNVVNDIIRYCGLQSTKEKISNQSYLQSFYNSSNSSDSIQEMANYIPYEFYVPFLMFIFTSFFSYHFATVACRLRMQQTSFAFPIAIAFPFYVGYLFLMEMGIITTNHNFVLVYRGQATETTAILLFCSFLFLWTCQLWSCRHVWNEQTEHLPATDRYVNYESCTIKLLKHNFVFEY</sequence>
<dbReference type="Proteomes" id="UP001217089">
    <property type="component" value="Unassembled WGS sequence"/>
</dbReference>
<keyword evidence="1" id="KW-0472">Membrane</keyword>
<feature type="transmembrane region" description="Helical" evidence="1">
    <location>
        <begin position="150"/>
        <end position="168"/>
    </location>
</feature>
<gene>
    <name evidence="2" type="ORF">KUTeg_012014</name>
</gene>
<feature type="transmembrane region" description="Helical" evidence="1">
    <location>
        <begin position="257"/>
        <end position="275"/>
    </location>
</feature>
<protein>
    <submittedName>
        <fullName evidence="2">Uncharacterized protein</fullName>
    </submittedName>
</protein>
<keyword evidence="1" id="KW-1133">Transmembrane helix</keyword>
<evidence type="ECO:0000313" key="2">
    <source>
        <dbReference type="EMBL" id="KAJ8310149.1"/>
    </source>
</evidence>
<feature type="transmembrane region" description="Helical" evidence="1">
    <location>
        <begin position="83"/>
        <end position="106"/>
    </location>
</feature>